<evidence type="ECO:0000256" key="4">
    <source>
        <dbReference type="ARBA" id="ARBA00023163"/>
    </source>
</evidence>
<keyword evidence="8" id="KW-1185">Reference proteome</keyword>
<dbReference type="eggNOG" id="COG1595">
    <property type="taxonomic scope" value="Bacteria"/>
</dbReference>
<evidence type="ECO:0000259" key="6">
    <source>
        <dbReference type="Pfam" id="PF08281"/>
    </source>
</evidence>
<dbReference type="KEGG" id="fli:Fleli_4012"/>
<accession>I4AQS7</accession>
<dbReference type="STRING" id="880071.Fleli_4012"/>
<dbReference type="InterPro" id="IPR014284">
    <property type="entry name" value="RNA_pol_sigma-70_dom"/>
</dbReference>
<dbReference type="InterPro" id="IPR013325">
    <property type="entry name" value="RNA_pol_sigma_r2"/>
</dbReference>
<keyword evidence="4" id="KW-0804">Transcription</keyword>
<dbReference type="InterPro" id="IPR007627">
    <property type="entry name" value="RNA_pol_sigma70_r2"/>
</dbReference>
<evidence type="ECO:0000256" key="2">
    <source>
        <dbReference type="ARBA" id="ARBA00023015"/>
    </source>
</evidence>
<sequence>MIQSQLHILPEQANEEQQILAAQKDSKNFRCLYEANYEAIFRFLYRKANDEALAADLTAQTFIKALTNIQKFEYKGVPFSAWLYRIASNEFLKYYRKQKRMPVYSLEEETAKKLTNFSEELADERQQERIDQLKKVLETLKTKDMQMIELRFFEDKSFKEIGFILETTESAAKMRIYRIIEKIKESVSKQ</sequence>
<feature type="domain" description="RNA polymerase sigma factor 70 region 4 type 2" evidence="6">
    <location>
        <begin position="131"/>
        <end position="182"/>
    </location>
</feature>
<dbReference type="GO" id="GO:0006352">
    <property type="term" value="P:DNA-templated transcription initiation"/>
    <property type="evidence" value="ECO:0007669"/>
    <property type="project" value="InterPro"/>
</dbReference>
<dbReference type="GO" id="GO:0003677">
    <property type="term" value="F:DNA binding"/>
    <property type="evidence" value="ECO:0007669"/>
    <property type="project" value="InterPro"/>
</dbReference>
<dbReference type="NCBIfam" id="TIGR02937">
    <property type="entry name" value="sigma70-ECF"/>
    <property type="match status" value="1"/>
</dbReference>
<dbReference type="RefSeq" id="WP_014799735.1">
    <property type="nucleotide sequence ID" value="NC_018018.1"/>
</dbReference>
<dbReference type="Gene3D" id="1.10.10.10">
    <property type="entry name" value="Winged helix-like DNA-binding domain superfamily/Winged helix DNA-binding domain"/>
    <property type="match status" value="1"/>
</dbReference>
<feature type="domain" description="RNA polymerase sigma-70 region 2" evidence="5">
    <location>
        <begin position="32"/>
        <end position="100"/>
    </location>
</feature>
<dbReference type="InterPro" id="IPR036388">
    <property type="entry name" value="WH-like_DNA-bd_sf"/>
</dbReference>
<dbReference type="Pfam" id="PF08281">
    <property type="entry name" value="Sigma70_r4_2"/>
    <property type="match status" value="1"/>
</dbReference>
<evidence type="ECO:0000256" key="1">
    <source>
        <dbReference type="ARBA" id="ARBA00010641"/>
    </source>
</evidence>
<dbReference type="Pfam" id="PF04542">
    <property type="entry name" value="Sigma70_r2"/>
    <property type="match status" value="1"/>
</dbReference>
<dbReference type="CDD" id="cd06171">
    <property type="entry name" value="Sigma70_r4"/>
    <property type="match status" value="1"/>
</dbReference>
<evidence type="ECO:0000313" key="8">
    <source>
        <dbReference type="Proteomes" id="UP000006054"/>
    </source>
</evidence>
<dbReference type="AlphaFoldDB" id="I4AQS7"/>
<keyword evidence="3" id="KW-0731">Sigma factor</keyword>
<dbReference type="InterPro" id="IPR013324">
    <property type="entry name" value="RNA_pol_sigma_r3/r4-like"/>
</dbReference>
<name>I4AQS7_BERLS</name>
<dbReference type="Gene3D" id="1.10.1740.10">
    <property type="match status" value="1"/>
</dbReference>
<dbReference type="OrthoDB" id="9784984at2"/>
<comment type="similarity">
    <text evidence="1">Belongs to the sigma-70 factor family. ECF subfamily.</text>
</comment>
<dbReference type="SUPFAM" id="SSF88659">
    <property type="entry name" value="Sigma3 and sigma4 domains of RNA polymerase sigma factors"/>
    <property type="match status" value="1"/>
</dbReference>
<dbReference type="InterPro" id="IPR039425">
    <property type="entry name" value="RNA_pol_sigma-70-like"/>
</dbReference>
<dbReference type="SUPFAM" id="SSF88946">
    <property type="entry name" value="Sigma2 domain of RNA polymerase sigma factors"/>
    <property type="match status" value="1"/>
</dbReference>
<evidence type="ECO:0000313" key="7">
    <source>
        <dbReference type="EMBL" id="AFM06312.1"/>
    </source>
</evidence>
<evidence type="ECO:0000259" key="5">
    <source>
        <dbReference type="Pfam" id="PF04542"/>
    </source>
</evidence>
<gene>
    <name evidence="7" type="ordered locus">Fleli_4012</name>
</gene>
<dbReference type="Proteomes" id="UP000006054">
    <property type="component" value="Chromosome"/>
</dbReference>
<organism evidence="7 8">
    <name type="scientific">Bernardetia litoralis (strain ATCC 23117 / DSM 6794 / NBRC 15988 / NCIMB 1366 / Fx l1 / Sio-4)</name>
    <name type="common">Flexibacter litoralis</name>
    <dbReference type="NCBI Taxonomy" id="880071"/>
    <lineage>
        <taxon>Bacteria</taxon>
        <taxon>Pseudomonadati</taxon>
        <taxon>Bacteroidota</taxon>
        <taxon>Cytophagia</taxon>
        <taxon>Cytophagales</taxon>
        <taxon>Bernardetiaceae</taxon>
        <taxon>Bernardetia</taxon>
    </lineage>
</organism>
<reference evidence="8" key="1">
    <citation type="submission" date="2012-06" db="EMBL/GenBank/DDBJ databases">
        <title>The complete genome of Flexibacter litoralis DSM 6794.</title>
        <authorList>
            <person name="Lucas S."/>
            <person name="Copeland A."/>
            <person name="Lapidus A."/>
            <person name="Glavina del Rio T."/>
            <person name="Dalin E."/>
            <person name="Tice H."/>
            <person name="Bruce D."/>
            <person name="Goodwin L."/>
            <person name="Pitluck S."/>
            <person name="Peters L."/>
            <person name="Ovchinnikova G."/>
            <person name="Lu M."/>
            <person name="Kyrpides N."/>
            <person name="Mavromatis K."/>
            <person name="Ivanova N."/>
            <person name="Brettin T."/>
            <person name="Detter J.C."/>
            <person name="Han C."/>
            <person name="Larimer F."/>
            <person name="Land M."/>
            <person name="Hauser L."/>
            <person name="Markowitz V."/>
            <person name="Cheng J.-F."/>
            <person name="Hugenholtz P."/>
            <person name="Woyke T."/>
            <person name="Wu D."/>
            <person name="Spring S."/>
            <person name="Lang E."/>
            <person name="Kopitz M."/>
            <person name="Brambilla E."/>
            <person name="Klenk H.-P."/>
            <person name="Eisen J.A."/>
        </authorList>
    </citation>
    <scope>NUCLEOTIDE SEQUENCE [LARGE SCALE GENOMIC DNA]</scope>
    <source>
        <strain evidence="8">ATCC 23117 / DSM 6794 / NBRC 15988 / NCIMB 1366 / Sio-4</strain>
    </source>
</reference>
<dbReference type="HOGENOM" id="CLU_047691_3_4_10"/>
<dbReference type="GO" id="GO:0016987">
    <property type="term" value="F:sigma factor activity"/>
    <property type="evidence" value="ECO:0007669"/>
    <property type="project" value="UniProtKB-KW"/>
</dbReference>
<keyword evidence="2" id="KW-0805">Transcription regulation</keyword>
<proteinExistence type="inferred from homology"/>
<dbReference type="EMBL" id="CP003345">
    <property type="protein sequence ID" value="AFM06312.1"/>
    <property type="molecule type" value="Genomic_DNA"/>
</dbReference>
<dbReference type="PANTHER" id="PTHR43133">
    <property type="entry name" value="RNA POLYMERASE ECF-TYPE SIGMA FACTO"/>
    <property type="match status" value="1"/>
</dbReference>
<protein>
    <submittedName>
        <fullName evidence="7">RNA polymerase sigma factor, sigma-70 family</fullName>
    </submittedName>
</protein>
<evidence type="ECO:0000256" key="3">
    <source>
        <dbReference type="ARBA" id="ARBA00023082"/>
    </source>
</evidence>
<dbReference type="InterPro" id="IPR013249">
    <property type="entry name" value="RNA_pol_sigma70_r4_t2"/>
</dbReference>
<dbReference type="PANTHER" id="PTHR43133:SF46">
    <property type="entry name" value="RNA POLYMERASE SIGMA-70 FACTOR ECF SUBFAMILY"/>
    <property type="match status" value="1"/>
</dbReference>